<accession>A0A8J9YEK8</accession>
<evidence type="ECO:0000313" key="1">
    <source>
        <dbReference type="EMBL" id="CAH0723361.1"/>
    </source>
</evidence>
<feature type="non-terminal residue" evidence="1">
    <location>
        <position position="111"/>
    </location>
</feature>
<reference evidence="1" key="1">
    <citation type="submission" date="2021-12" db="EMBL/GenBank/DDBJ databases">
        <authorList>
            <person name="Martin H S."/>
        </authorList>
    </citation>
    <scope>NUCLEOTIDE SEQUENCE</scope>
</reference>
<sequence length="111" mass="12767">MVLNRVSNQTCDHRHSQKCHFDTAPGLMYSAIEITIIKGKCRVFEQRDANKRGSFQHEYPTERLDLLNGNNLVFLVRFIQIRSIGQKCFKTPQTTLSYLESPTGLIIRPAN</sequence>
<dbReference type="Proteomes" id="UP000838878">
    <property type="component" value="Chromosome 3"/>
</dbReference>
<dbReference type="AlphaFoldDB" id="A0A8J9YEK8"/>
<dbReference type="EMBL" id="OV170223">
    <property type="protein sequence ID" value="CAH0723361.1"/>
    <property type="molecule type" value="Genomic_DNA"/>
</dbReference>
<name>A0A8J9YEK8_9NEOP</name>
<evidence type="ECO:0000313" key="2">
    <source>
        <dbReference type="Proteomes" id="UP000838878"/>
    </source>
</evidence>
<proteinExistence type="predicted"/>
<organism evidence="1 2">
    <name type="scientific">Brenthis ino</name>
    <name type="common">lesser marbled fritillary</name>
    <dbReference type="NCBI Taxonomy" id="405034"/>
    <lineage>
        <taxon>Eukaryota</taxon>
        <taxon>Metazoa</taxon>
        <taxon>Ecdysozoa</taxon>
        <taxon>Arthropoda</taxon>
        <taxon>Hexapoda</taxon>
        <taxon>Insecta</taxon>
        <taxon>Pterygota</taxon>
        <taxon>Neoptera</taxon>
        <taxon>Endopterygota</taxon>
        <taxon>Lepidoptera</taxon>
        <taxon>Glossata</taxon>
        <taxon>Ditrysia</taxon>
        <taxon>Papilionoidea</taxon>
        <taxon>Nymphalidae</taxon>
        <taxon>Heliconiinae</taxon>
        <taxon>Argynnini</taxon>
        <taxon>Brenthis</taxon>
    </lineage>
</organism>
<gene>
    <name evidence="1" type="ORF">BINO364_LOCUS9200</name>
</gene>
<keyword evidence="2" id="KW-1185">Reference proteome</keyword>
<protein>
    <submittedName>
        <fullName evidence="1">Uncharacterized protein</fullName>
    </submittedName>
</protein>